<evidence type="ECO:0000313" key="2">
    <source>
        <dbReference type="EMBL" id="EAY12412.1"/>
    </source>
</evidence>
<feature type="repeat" description="ANK" evidence="1">
    <location>
        <begin position="281"/>
        <end position="313"/>
    </location>
</feature>
<organism evidence="2 3">
    <name type="scientific">Trichomonas vaginalis (strain ATCC PRA-98 / G3)</name>
    <dbReference type="NCBI Taxonomy" id="412133"/>
    <lineage>
        <taxon>Eukaryota</taxon>
        <taxon>Metamonada</taxon>
        <taxon>Parabasalia</taxon>
        <taxon>Trichomonadida</taxon>
        <taxon>Trichomonadidae</taxon>
        <taxon>Trichomonas</taxon>
    </lineage>
</organism>
<dbReference type="eggNOG" id="KOG4177">
    <property type="taxonomic scope" value="Eukaryota"/>
</dbReference>
<dbReference type="PANTHER" id="PTHR24159">
    <property type="match status" value="1"/>
</dbReference>
<dbReference type="SMR" id="A2E4J0"/>
<accession>A2E4J0</accession>
<dbReference type="PROSITE" id="PS50297">
    <property type="entry name" value="ANK_REP_REGION"/>
    <property type="match status" value="3"/>
</dbReference>
<proteinExistence type="predicted"/>
<dbReference type="OrthoDB" id="426293at2759"/>
<dbReference type="InterPro" id="IPR002110">
    <property type="entry name" value="Ankyrin_rpt"/>
</dbReference>
<evidence type="ECO:0000313" key="3">
    <source>
        <dbReference type="Proteomes" id="UP000001542"/>
    </source>
</evidence>
<reference evidence="2" key="1">
    <citation type="submission" date="2006-10" db="EMBL/GenBank/DDBJ databases">
        <authorList>
            <person name="Amadeo P."/>
            <person name="Zhao Q."/>
            <person name="Wortman J."/>
            <person name="Fraser-Liggett C."/>
            <person name="Carlton J."/>
        </authorList>
    </citation>
    <scope>NUCLEOTIDE SEQUENCE</scope>
    <source>
        <strain evidence="2">G3</strain>
    </source>
</reference>
<reference evidence="2" key="2">
    <citation type="journal article" date="2007" name="Science">
        <title>Draft genome sequence of the sexually transmitted pathogen Trichomonas vaginalis.</title>
        <authorList>
            <person name="Carlton J.M."/>
            <person name="Hirt R.P."/>
            <person name="Silva J.C."/>
            <person name="Delcher A.L."/>
            <person name="Schatz M."/>
            <person name="Zhao Q."/>
            <person name="Wortman J.R."/>
            <person name="Bidwell S.L."/>
            <person name="Alsmark U.C.M."/>
            <person name="Besteiro S."/>
            <person name="Sicheritz-Ponten T."/>
            <person name="Noel C.J."/>
            <person name="Dacks J.B."/>
            <person name="Foster P.G."/>
            <person name="Simillion C."/>
            <person name="Van de Peer Y."/>
            <person name="Miranda-Saavedra D."/>
            <person name="Barton G.J."/>
            <person name="Westrop G.D."/>
            <person name="Mueller S."/>
            <person name="Dessi D."/>
            <person name="Fiori P.L."/>
            <person name="Ren Q."/>
            <person name="Paulsen I."/>
            <person name="Zhang H."/>
            <person name="Bastida-Corcuera F.D."/>
            <person name="Simoes-Barbosa A."/>
            <person name="Brown M.T."/>
            <person name="Hayes R.D."/>
            <person name="Mukherjee M."/>
            <person name="Okumura C.Y."/>
            <person name="Schneider R."/>
            <person name="Smith A.J."/>
            <person name="Vanacova S."/>
            <person name="Villalvazo M."/>
            <person name="Haas B.J."/>
            <person name="Pertea M."/>
            <person name="Feldblyum T.V."/>
            <person name="Utterback T.R."/>
            <person name="Shu C.L."/>
            <person name="Osoegawa K."/>
            <person name="de Jong P.J."/>
            <person name="Hrdy I."/>
            <person name="Horvathova L."/>
            <person name="Zubacova Z."/>
            <person name="Dolezal P."/>
            <person name="Malik S.B."/>
            <person name="Logsdon J.M. Jr."/>
            <person name="Henze K."/>
            <person name="Gupta A."/>
            <person name="Wang C.C."/>
            <person name="Dunne R.L."/>
            <person name="Upcroft J.A."/>
            <person name="Upcroft P."/>
            <person name="White O."/>
            <person name="Salzberg S.L."/>
            <person name="Tang P."/>
            <person name="Chiu C.-H."/>
            <person name="Lee Y.-S."/>
            <person name="Embley T.M."/>
            <person name="Coombs G.H."/>
            <person name="Mottram J.C."/>
            <person name="Tachezy J."/>
            <person name="Fraser-Liggett C.M."/>
            <person name="Johnson P.J."/>
        </authorList>
    </citation>
    <scope>NUCLEOTIDE SEQUENCE [LARGE SCALE GENOMIC DNA]</scope>
    <source>
        <strain evidence="2">G3</strain>
    </source>
</reference>
<dbReference type="VEuPathDB" id="TrichDB:TVAG_445240"/>
<dbReference type="RefSeq" id="XP_001324635.1">
    <property type="nucleotide sequence ID" value="XM_001324600.1"/>
</dbReference>
<feature type="repeat" description="ANK" evidence="1">
    <location>
        <begin position="346"/>
        <end position="374"/>
    </location>
</feature>
<evidence type="ECO:0000256" key="1">
    <source>
        <dbReference type="PROSITE-ProRule" id="PRU00023"/>
    </source>
</evidence>
<dbReference type="Pfam" id="PF00023">
    <property type="entry name" value="Ank"/>
    <property type="match status" value="1"/>
</dbReference>
<dbReference type="InterPro" id="IPR036770">
    <property type="entry name" value="Ankyrin_rpt-contain_sf"/>
</dbReference>
<dbReference type="PANTHER" id="PTHR24159:SF5">
    <property type="entry name" value="ANK_REP_REGION DOMAIN-CONTAINING PROTEIN"/>
    <property type="match status" value="1"/>
</dbReference>
<dbReference type="PROSITE" id="PS50088">
    <property type="entry name" value="ANK_REPEAT"/>
    <property type="match status" value="3"/>
</dbReference>
<dbReference type="Gene3D" id="1.25.40.20">
    <property type="entry name" value="Ankyrin repeat-containing domain"/>
    <property type="match status" value="2"/>
</dbReference>
<gene>
    <name evidence="2" type="ORF">TVAG_445240</name>
</gene>
<protein>
    <submittedName>
        <fullName evidence="2">Uncharacterized protein</fullName>
    </submittedName>
</protein>
<dbReference type="SMART" id="SM00248">
    <property type="entry name" value="ANK"/>
    <property type="match status" value="4"/>
</dbReference>
<dbReference type="KEGG" id="tva:4770377"/>
<dbReference type="AlphaFoldDB" id="A2E4J0"/>
<dbReference type="Pfam" id="PF12796">
    <property type="entry name" value="Ank_2"/>
    <property type="match status" value="1"/>
</dbReference>
<keyword evidence="3" id="KW-1185">Reference proteome</keyword>
<dbReference type="EMBL" id="DS113302">
    <property type="protein sequence ID" value="EAY12412.1"/>
    <property type="molecule type" value="Genomic_DNA"/>
</dbReference>
<keyword evidence="1" id="KW-0040">ANK repeat</keyword>
<dbReference type="InParanoid" id="A2E4J0"/>
<feature type="repeat" description="ANK" evidence="1">
    <location>
        <begin position="313"/>
        <end position="345"/>
    </location>
</feature>
<sequence>MIEADVESAQLTYESIADVDIPEELQPIIDLEESIWALNPQNVVEIGENFITLIKRHFLEPTSALKIIDYACQKRPKLVYTYLDLFEYLKTHFNFPKFSDSNFLNSLLFEKNEGKNQMDTFFPSLFPEQTIGYYIQTDDIDKVIQETKDPSFDFNKPIERRKRHIFFGNDQYNPIELAAKHGSINCFKFLMMNKLDLTDRLVTQSVEGGNIEIIRILHQNGADFKNSISAALSFHHEQIHDWIVNNYGFEGFYVQDCLEFYFHKALIYYLENKGDINFMHNNATPLCRACMNNFFIVIKYIIEQGADVNKFSNILTPLSIACDKNNINAIKYLLDHGSEPNVKVEIDKTPLTIAIENDAIDVVQMLIDKGAKVNENVLLGIQFIISSENSSFNCLCRKT</sequence>
<name>A2E4J0_TRIV3</name>
<dbReference type="VEuPathDB" id="TrichDB:TVAGG3_1050480"/>
<dbReference type="Proteomes" id="UP000001542">
    <property type="component" value="Unassembled WGS sequence"/>
</dbReference>
<dbReference type="SUPFAM" id="SSF48403">
    <property type="entry name" value="Ankyrin repeat"/>
    <property type="match status" value="1"/>
</dbReference>